<dbReference type="EMBL" id="JXQV01000008">
    <property type="protein sequence ID" value="KIQ03445.1"/>
    <property type="molecule type" value="Genomic_DNA"/>
</dbReference>
<proteinExistence type="predicted"/>
<sequence>MIITYTPESLAGEFDILMQRAKLDLDEGWHEQMLVEFAQMREELDTIHAFANRASGPVDLRQVITFGRVEK</sequence>
<organism evidence="1 2">
    <name type="scientific">Agrobacterium tumefaciens</name>
    <dbReference type="NCBI Taxonomy" id="358"/>
    <lineage>
        <taxon>Bacteria</taxon>
        <taxon>Pseudomonadati</taxon>
        <taxon>Pseudomonadota</taxon>
        <taxon>Alphaproteobacteria</taxon>
        <taxon>Hyphomicrobiales</taxon>
        <taxon>Rhizobiaceae</taxon>
        <taxon>Rhizobium/Agrobacterium group</taxon>
        <taxon>Agrobacterium</taxon>
        <taxon>Agrobacterium tumefaciens complex</taxon>
    </lineage>
</organism>
<dbReference type="Proteomes" id="UP000035017">
    <property type="component" value="Unassembled WGS sequence"/>
</dbReference>
<evidence type="ECO:0000313" key="1">
    <source>
        <dbReference type="EMBL" id="KIQ03445.1"/>
    </source>
</evidence>
<protein>
    <submittedName>
        <fullName evidence="1">Uncharacterized protein</fullName>
    </submittedName>
</protein>
<reference evidence="1 2" key="1">
    <citation type="submission" date="2014-12" db="EMBL/GenBank/DDBJ databases">
        <title>16Stimator: statistical estimation of ribosomal gene copy numbers from draft genome assemblies.</title>
        <authorList>
            <person name="Perisin M.A."/>
            <person name="Vetter M."/>
            <person name="Gilbert J.A."/>
            <person name="Bergelson J."/>
        </authorList>
    </citation>
    <scope>NUCLEOTIDE SEQUENCE [LARGE SCALE GENOMIC DNA]</scope>
    <source>
        <strain evidence="1 2">MEJ076</strain>
    </source>
</reference>
<accession>A0A0D0KYD6</accession>
<dbReference type="AlphaFoldDB" id="A0A0D0KYD6"/>
<name>A0A0D0KYD6_AGRTU</name>
<comment type="caution">
    <text evidence="1">The sequence shown here is derived from an EMBL/GenBank/DDBJ whole genome shotgun (WGS) entry which is preliminary data.</text>
</comment>
<evidence type="ECO:0000313" key="2">
    <source>
        <dbReference type="Proteomes" id="UP000035017"/>
    </source>
</evidence>
<gene>
    <name evidence="1" type="ORF">RU07_08330</name>
</gene>